<feature type="compositionally biased region" description="Polar residues" evidence="1">
    <location>
        <begin position="353"/>
        <end position="375"/>
    </location>
</feature>
<accession>A0A813LXS7</accession>
<gene>
    <name evidence="3" type="ORF">PGLA2088_LOCUS50331</name>
</gene>
<dbReference type="AlphaFoldDB" id="A0A813LXS7"/>
<feature type="compositionally biased region" description="Acidic residues" evidence="1">
    <location>
        <begin position="223"/>
        <end position="237"/>
    </location>
</feature>
<name>A0A813LXS7_POLGL</name>
<dbReference type="EMBL" id="CAJNNW010037358">
    <property type="protein sequence ID" value="CAE8741171.1"/>
    <property type="molecule type" value="Genomic_DNA"/>
</dbReference>
<dbReference type="Proteomes" id="UP000626109">
    <property type="component" value="Unassembled WGS sequence"/>
</dbReference>
<feature type="domain" description="DUF218" evidence="2">
    <location>
        <begin position="1098"/>
        <end position="1180"/>
    </location>
</feature>
<dbReference type="Pfam" id="PF02698">
    <property type="entry name" value="DUF218"/>
    <property type="match status" value="1"/>
</dbReference>
<feature type="region of interest" description="Disordered" evidence="1">
    <location>
        <begin position="190"/>
        <end position="237"/>
    </location>
</feature>
<dbReference type="CDD" id="cd06259">
    <property type="entry name" value="YdcF-like"/>
    <property type="match status" value="1"/>
</dbReference>
<evidence type="ECO:0000259" key="2">
    <source>
        <dbReference type="Pfam" id="PF02698"/>
    </source>
</evidence>
<reference evidence="3" key="1">
    <citation type="submission" date="2021-02" db="EMBL/GenBank/DDBJ databases">
        <authorList>
            <person name="Dougan E. K."/>
            <person name="Rhodes N."/>
            <person name="Thang M."/>
            <person name="Chan C."/>
        </authorList>
    </citation>
    <scope>NUCLEOTIDE SEQUENCE</scope>
</reference>
<proteinExistence type="predicted"/>
<feature type="region of interest" description="Disordered" evidence="1">
    <location>
        <begin position="729"/>
        <end position="749"/>
    </location>
</feature>
<feature type="region of interest" description="Disordered" evidence="1">
    <location>
        <begin position="353"/>
        <end position="387"/>
    </location>
</feature>
<evidence type="ECO:0000313" key="4">
    <source>
        <dbReference type="Proteomes" id="UP000626109"/>
    </source>
</evidence>
<sequence length="1219" mass="133152">MAAFIQRVFCRRRSQHLNDAPADDLSAIQFTTKGKEQKLKASPDEANPEKVVLELAEPESPALESDCEQVFLERSPGEAWGFAWHVRAYAAQRFLVAGIDPNSPAGRWGQERQAKGLAAIGRGDELLSANLASLHGTIRRELVVADKVCLRFLRADAAAPVESTLDQASSVRDALARRRVASRNVAAHRQALQSNLPKQEDVARPQSLHHQRSKLGTESSDQIQDENEPEEEGWGTDEQDQHIVSLMPNDGQLSLSRLPPNTQQLEQLPASRTPQARSSSQTTLLKSCDRAWTGFGPSRRCFQAAARSRSDPPPASALFRSGGSGCGSPYQGGFLAGIDLPLAFQGQCRANGLDNTSGSSSPGDWDSAQNYVKQKSGSGGSIGGHQRLYYQDDRDKDSNIFSSGGSGSEQASSGSKCPSTDWEYMMDNRMGLSQLARRFACELRMPSDAIVSAGGVLCNFWLMSYLSAEDLAVTCSQDMLMEQANSKQHRCQGLRFSIDDFKTCLWSHAANMPGHQRLYYQDDRDKAGDLVPAVLPLRSTDWEYMMDNRMGLSQLARRFACELRMPSDAIVSAGGVLCNFWLMSYLSAEDLAVTCSQDMLMEQVNMRVTDVLGQRRGVVASRACFGEGHFVHPPPPPMNAPGAWAIRTDWGSLRIFATSVSKADAQMESWFLETCLLYANDGSVECACQARHLPWASIVSSCERIRVPCVRLKSLASEICLEPLQCEPDASNRSDGLGPSRHDNEAPRPRGHSCFSAGCLLSSPAEAFGWGQLPVQLAASSPWGPAQVPQVTQQLLSSPQRRMRGVERVGGVGEVRGVGGWEGEVGGQQKESDGKWEEFHYGRWDWAGSRQKHRSCFGLVRHRWLASTGGNAAETSSGASFGCATFQITALPQEKTLSVLPVARVAECMGSAAPVHAVHGWYLEDVPSWSAGNCKEGQVTHAVLALPPHGLCRAKLDMHESSVRFDFSSIWAQALIQVLLLILGAFFVTYRLKLGHVPALRSLCGNPRDCTRCSSIVVFASNVLLPMSRQLRGSRGMAAASTLAILLLGGDPERDSFAAELAFDFDSGRFDLEDGPLRVFASSPGEGAEARLHKVLAAGRLRLSWEAADTVTNLSTMIPVLLAEGVEKVLLVTSAYHMPRAVAIASVMLPSSGISFEPIPVTCARSLAGAREASWKVWRDVARAWLWRLTGWDLRWLVRRLAPLVRRCSGHGMFVFCQS</sequence>
<dbReference type="InterPro" id="IPR003848">
    <property type="entry name" value="DUF218"/>
</dbReference>
<evidence type="ECO:0000313" key="3">
    <source>
        <dbReference type="EMBL" id="CAE8741171.1"/>
    </source>
</evidence>
<comment type="caution">
    <text evidence="3">The sequence shown here is derived from an EMBL/GenBank/DDBJ whole genome shotgun (WGS) entry which is preliminary data.</text>
</comment>
<organism evidence="3 4">
    <name type="scientific">Polarella glacialis</name>
    <name type="common">Dinoflagellate</name>
    <dbReference type="NCBI Taxonomy" id="89957"/>
    <lineage>
        <taxon>Eukaryota</taxon>
        <taxon>Sar</taxon>
        <taxon>Alveolata</taxon>
        <taxon>Dinophyceae</taxon>
        <taxon>Suessiales</taxon>
        <taxon>Suessiaceae</taxon>
        <taxon>Polarella</taxon>
    </lineage>
</organism>
<evidence type="ECO:0000256" key="1">
    <source>
        <dbReference type="SAM" id="MobiDB-lite"/>
    </source>
</evidence>
<protein>
    <recommendedName>
        <fullName evidence="2">DUF218 domain-containing protein</fullName>
    </recommendedName>
</protein>